<dbReference type="Proteomes" id="UP000294564">
    <property type="component" value="Unassembled WGS sequence"/>
</dbReference>
<keyword evidence="2" id="KW-1185">Reference proteome</keyword>
<dbReference type="EMBL" id="SLXM01000001">
    <property type="protein sequence ID" value="TCP27978.1"/>
    <property type="molecule type" value="Genomic_DNA"/>
</dbReference>
<proteinExistence type="predicted"/>
<name>A0A4R2P1N5_9FLAO</name>
<sequence length="146" mass="17204">MSEKKVYKWRNFTNNKFLALVGSEENNNEHNLVEQIVPESPFYEFSKVFITEYRSFQIPSNIESKLDELLDIYNLSDIKQILLVTGVSLQKKYSDYFYVEKDDLLNDFDVQYKELQELLVVLKDYLFANTYNSNNSPLVLECQSNG</sequence>
<comment type="caution">
    <text evidence="1">The sequence shown here is derived from an EMBL/GenBank/DDBJ whole genome shotgun (WGS) entry which is preliminary data.</text>
</comment>
<evidence type="ECO:0000313" key="2">
    <source>
        <dbReference type="Proteomes" id="UP000294564"/>
    </source>
</evidence>
<evidence type="ECO:0000313" key="1">
    <source>
        <dbReference type="EMBL" id="TCP27978.1"/>
    </source>
</evidence>
<organism evidence="1 2">
    <name type="scientific">Tenacibaculum skagerrakense</name>
    <dbReference type="NCBI Taxonomy" id="186571"/>
    <lineage>
        <taxon>Bacteria</taxon>
        <taxon>Pseudomonadati</taxon>
        <taxon>Bacteroidota</taxon>
        <taxon>Flavobacteriia</taxon>
        <taxon>Flavobacteriales</taxon>
        <taxon>Flavobacteriaceae</taxon>
        <taxon>Tenacibaculum</taxon>
    </lineage>
</organism>
<reference evidence="1 2" key="1">
    <citation type="submission" date="2019-03" db="EMBL/GenBank/DDBJ databases">
        <title>Genomic Encyclopedia of Type Strains, Phase IV (KMG-IV): sequencing the most valuable type-strain genomes for metagenomic binning, comparative biology and taxonomic classification.</title>
        <authorList>
            <person name="Goeker M."/>
        </authorList>
    </citation>
    <scope>NUCLEOTIDE SEQUENCE [LARGE SCALE GENOMIC DNA]</scope>
    <source>
        <strain evidence="1 2">DSM 14836</strain>
    </source>
</reference>
<dbReference type="AlphaFoldDB" id="A0A4R2P1N5"/>
<accession>A0A4R2P1N5</accession>
<gene>
    <name evidence="1" type="ORF">EV195_101137</name>
</gene>
<protein>
    <submittedName>
        <fullName evidence="1">Uncharacterized protein</fullName>
    </submittedName>
</protein>
<dbReference type="RefSeq" id="WP_132791458.1">
    <property type="nucleotide sequence ID" value="NZ_SLXM01000001.1"/>
</dbReference>